<organism evidence="2 3">
    <name type="scientific">Streptococcus suis</name>
    <dbReference type="NCBI Taxonomy" id="1307"/>
    <lineage>
        <taxon>Bacteria</taxon>
        <taxon>Bacillati</taxon>
        <taxon>Bacillota</taxon>
        <taxon>Bacilli</taxon>
        <taxon>Lactobacillales</taxon>
        <taxon>Streptococcaceae</taxon>
        <taxon>Streptococcus</taxon>
    </lineage>
</organism>
<evidence type="ECO:0000313" key="3">
    <source>
        <dbReference type="Proteomes" id="UP000483765"/>
    </source>
</evidence>
<dbReference type="Proteomes" id="UP000483765">
    <property type="component" value="Unassembled WGS sequence"/>
</dbReference>
<keyword evidence="1" id="KW-1133">Transmembrane helix</keyword>
<dbReference type="InterPro" id="IPR018730">
    <property type="entry name" value="DUF2273"/>
</dbReference>
<keyword evidence="1" id="KW-0812">Transmembrane</keyword>
<reference evidence="2 3" key="1">
    <citation type="submission" date="2019-11" db="EMBL/GenBank/DDBJ databases">
        <title>Divergent Streptococcus suis from cattle.</title>
        <authorList>
            <person name="Williamson C."/>
        </authorList>
    </citation>
    <scope>NUCLEOTIDE SEQUENCE [LARGE SCALE GENOMIC DNA]</scope>
    <source>
        <strain evidence="2 3">10-36905</strain>
    </source>
</reference>
<dbReference type="RefSeq" id="WP_024392042.1">
    <property type="nucleotide sequence ID" value="NZ_WNXH01000022.1"/>
</dbReference>
<feature type="transmembrane region" description="Helical" evidence="1">
    <location>
        <begin position="33"/>
        <end position="59"/>
    </location>
</feature>
<proteinExistence type="predicted"/>
<keyword evidence="1" id="KW-0472">Membrane</keyword>
<dbReference type="AlphaFoldDB" id="A0A6L8N011"/>
<feature type="transmembrane region" description="Helical" evidence="1">
    <location>
        <begin position="7"/>
        <end position="27"/>
    </location>
</feature>
<dbReference type="EMBL" id="WNXH01000022">
    <property type="protein sequence ID" value="MYN70593.1"/>
    <property type="molecule type" value="Genomic_DNA"/>
</dbReference>
<dbReference type="Pfam" id="PF10031">
    <property type="entry name" value="DUF2273"/>
    <property type="match status" value="1"/>
</dbReference>
<name>A0A6L8N011_STRSU</name>
<evidence type="ECO:0000313" key="2">
    <source>
        <dbReference type="EMBL" id="MYN70593.1"/>
    </source>
</evidence>
<dbReference type="GeneID" id="78827573"/>
<protein>
    <submittedName>
        <fullName evidence="2">DUF2273 domain-containing protein</fullName>
    </submittedName>
</protein>
<comment type="caution">
    <text evidence="2">The sequence shown here is derived from an EMBL/GenBank/DDBJ whole genome shotgun (WGS) entry which is preliminary data.</text>
</comment>
<gene>
    <name evidence="2" type="ORF">GLP18_10310</name>
</gene>
<sequence>MKEDNQWMYPIIGAGTGLLLAILFLTLGFFKTLLVLVLVGLGAFIGYFVQKAGIVEYLIRK</sequence>
<evidence type="ECO:0000256" key="1">
    <source>
        <dbReference type="SAM" id="Phobius"/>
    </source>
</evidence>
<accession>A0A6L8N011</accession>